<dbReference type="InterPro" id="IPR011519">
    <property type="entry name" value="UnbV_ASPIC"/>
</dbReference>
<evidence type="ECO:0000313" key="3">
    <source>
        <dbReference type="EMBL" id="KHD05575.1"/>
    </source>
</evidence>
<keyword evidence="4" id="KW-1185">Reference proteome</keyword>
<dbReference type="PANTHER" id="PTHR16026:SF0">
    <property type="entry name" value="CARTILAGE ACIDIC PROTEIN 1"/>
    <property type="match status" value="1"/>
</dbReference>
<comment type="caution">
    <text evidence="3">The sequence shown here is derived from an EMBL/GenBank/DDBJ whole genome shotgun (WGS) entry which is preliminary data.</text>
</comment>
<dbReference type="PANTHER" id="PTHR16026">
    <property type="entry name" value="CARTILAGE ACIDIC PROTEIN 1"/>
    <property type="match status" value="1"/>
</dbReference>
<evidence type="ECO:0000259" key="2">
    <source>
        <dbReference type="Pfam" id="PF07593"/>
    </source>
</evidence>
<evidence type="ECO:0000256" key="1">
    <source>
        <dbReference type="ARBA" id="ARBA00022729"/>
    </source>
</evidence>
<accession>A0A0A6P3X2</accession>
<dbReference type="Pfam" id="PF13517">
    <property type="entry name" value="FG-GAP_3"/>
    <property type="match status" value="5"/>
</dbReference>
<gene>
    <name evidence="3" type="ORF">PN36_04335</name>
</gene>
<name>A0A0A6P3X2_9GAMM</name>
<keyword evidence="1" id="KW-0732">Signal</keyword>
<sequence>MEIPHFSQVSESVGISQKKSRAWGNPIWGDINNDDFLDLIVPAHMGTPEIYRNQGNGTFVSQEATNTFFPEFPEEHHDRHGFSFTDFDNDGNLDLYITLGSKKGQPGFTKKDLLYRGNGDGTFNNIATEMGVENAIGRGRSGCWFDYNNDGSLDLLVKNKLTENHLYLNNGSSFTDIAAEVGLADVLGRICSIVDYNNDGKLDIFLTEDDDFTAMLLRQEENGMFTDVTNAANIAPKKYGRGIAWGDFNNDGYIDLYIAIGSHSVASEKIKKLSNFLYLNNGDGSFTDVTDSAGVNAGNHSTWAAAWGDINNDGWLDLFVTNLGQKFGTHNKNFLYLNQGDGTFVDIATQAGIQGYGDDEYQYLGAALGDYDNDGFLDIVLKRGWHDVKSSTELYHNEGNSNNFLKVKLEGTSSNRLGIGSLVKLTTSFGTQYRQYTGTDGGTLYSQSALPLHFGLGSATTATLEIVWPNGLIQEIHDISVNRVLKVTQP</sequence>
<dbReference type="InterPro" id="IPR027039">
    <property type="entry name" value="Crtac1"/>
</dbReference>
<feature type="domain" description="ASPIC/UnbV" evidence="2">
    <location>
        <begin position="418"/>
        <end position="485"/>
    </location>
</feature>
<evidence type="ECO:0000313" key="4">
    <source>
        <dbReference type="Proteomes" id="UP000030428"/>
    </source>
</evidence>
<dbReference type="Gene3D" id="2.130.10.130">
    <property type="entry name" value="Integrin alpha, N-terminal"/>
    <property type="match status" value="2"/>
</dbReference>
<proteinExistence type="predicted"/>
<dbReference type="SUPFAM" id="SSF69318">
    <property type="entry name" value="Integrin alpha N-terminal domain"/>
    <property type="match status" value="1"/>
</dbReference>
<protein>
    <recommendedName>
        <fullName evidence="2">ASPIC/UnbV domain-containing protein</fullName>
    </recommendedName>
</protein>
<dbReference type="InterPro" id="IPR028994">
    <property type="entry name" value="Integrin_alpha_N"/>
</dbReference>
<organism evidence="3 4">
    <name type="scientific">Candidatus Thiomargarita nelsonii</name>
    <dbReference type="NCBI Taxonomy" id="1003181"/>
    <lineage>
        <taxon>Bacteria</taxon>
        <taxon>Pseudomonadati</taxon>
        <taxon>Pseudomonadota</taxon>
        <taxon>Gammaproteobacteria</taxon>
        <taxon>Thiotrichales</taxon>
        <taxon>Thiotrichaceae</taxon>
        <taxon>Thiomargarita</taxon>
    </lineage>
</organism>
<reference evidence="3 4" key="1">
    <citation type="journal article" date="2016" name="Front. Microbiol.">
        <title>Single-Cell (Meta-)Genomics of a Dimorphic Candidatus Thiomargarita nelsonii Reveals Genomic Plasticity.</title>
        <authorList>
            <person name="Flood B.E."/>
            <person name="Fliss P."/>
            <person name="Jones D.S."/>
            <person name="Dick G.J."/>
            <person name="Jain S."/>
            <person name="Kaster A.K."/>
            <person name="Winkel M."/>
            <person name="Mussmann M."/>
            <person name="Bailey J."/>
        </authorList>
    </citation>
    <scope>NUCLEOTIDE SEQUENCE [LARGE SCALE GENOMIC DNA]</scope>
    <source>
        <strain evidence="3">Hydrate Ridge</strain>
    </source>
</reference>
<dbReference type="Proteomes" id="UP000030428">
    <property type="component" value="Unassembled WGS sequence"/>
</dbReference>
<dbReference type="InterPro" id="IPR013517">
    <property type="entry name" value="FG-GAP"/>
</dbReference>
<dbReference type="Pfam" id="PF07593">
    <property type="entry name" value="UnbV_ASPIC"/>
    <property type="match status" value="1"/>
</dbReference>
<dbReference type="EMBL" id="JSZA02000012">
    <property type="protein sequence ID" value="KHD05575.1"/>
    <property type="molecule type" value="Genomic_DNA"/>
</dbReference>
<dbReference type="AlphaFoldDB" id="A0A0A6P3X2"/>